<sequence length="340" mass="38113">MTQKRKYEEVDKDSEPSDSSCTLRLTDLTSENLLLHTRSYDSRARVRMMPSAAESLSSCTDDIGTLLDFGINPDSGTVTSMEVAIPSELQFHIEERIKACSPEERVFATASRIDTVWSGIQTVNDFTAASILTPLLLFNDRIHDPDAGEHYIARLADVMMDKKWTTKHSVDTVAKVVIDYMPYLRARKYTKAKFNLLEEYDLEDYQVDRGTIAPFLTAQICNCFGSIEDASDNSARDGAAIVNAHCAMLDAAGLDRSAVDTQHWSVTSTSDAAILRVHWCEDIGRKRYHYMKEVQRATLGRGDPRLQRLLGMLRNILDYALGERVDGLKQAAHALGAHMR</sequence>
<gene>
    <name evidence="3" type="ORF">E8E13_011119</name>
</gene>
<protein>
    <recommendedName>
        <fullName evidence="2">DUF7924 domain-containing protein</fullName>
    </recommendedName>
</protein>
<feature type="domain" description="DUF7924" evidence="2">
    <location>
        <begin position="188"/>
        <end position="331"/>
    </location>
</feature>
<feature type="compositionally biased region" description="Basic and acidic residues" evidence="1">
    <location>
        <begin position="1"/>
        <end position="15"/>
    </location>
</feature>
<dbReference type="PANTHER" id="PTHR42470:SF1">
    <property type="entry name" value="VAST DOMAIN-CONTAINING PROTEIN"/>
    <property type="match status" value="1"/>
</dbReference>
<dbReference type="PANTHER" id="PTHR42470">
    <property type="entry name" value="VAST DOMAIN-CONTAINING PROTEIN"/>
    <property type="match status" value="1"/>
</dbReference>
<comment type="caution">
    <text evidence="3">The sequence shown here is derived from an EMBL/GenBank/DDBJ whole genome shotgun (WGS) entry which is preliminary data.</text>
</comment>
<evidence type="ECO:0000313" key="3">
    <source>
        <dbReference type="EMBL" id="KAF3006897.1"/>
    </source>
</evidence>
<evidence type="ECO:0000259" key="2">
    <source>
        <dbReference type="Pfam" id="PF25545"/>
    </source>
</evidence>
<dbReference type="InterPro" id="IPR057684">
    <property type="entry name" value="DUF7924"/>
</dbReference>
<keyword evidence="4" id="KW-1185">Reference proteome</keyword>
<evidence type="ECO:0000313" key="4">
    <source>
        <dbReference type="Proteomes" id="UP000801428"/>
    </source>
</evidence>
<reference evidence="3" key="1">
    <citation type="submission" date="2019-04" db="EMBL/GenBank/DDBJ databases">
        <title>Sequencing of skin fungus with MAO and IRED activity.</title>
        <authorList>
            <person name="Marsaioli A.J."/>
            <person name="Bonatto J.M.C."/>
            <person name="Reis Junior O."/>
        </authorList>
    </citation>
    <scope>NUCLEOTIDE SEQUENCE</scope>
    <source>
        <strain evidence="3">30M1</strain>
    </source>
</reference>
<accession>A0A9P4TKH6</accession>
<dbReference type="EMBL" id="SWKU01000005">
    <property type="protein sequence ID" value="KAF3006897.1"/>
    <property type="molecule type" value="Genomic_DNA"/>
</dbReference>
<dbReference type="Pfam" id="PF25545">
    <property type="entry name" value="DUF7924"/>
    <property type="match status" value="1"/>
</dbReference>
<organism evidence="3 4">
    <name type="scientific">Curvularia kusanoi</name>
    <name type="common">Cochliobolus kusanoi</name>
    <dbReference type="NCBI Taxonomy" id="90978"/>
    <lineage>
        <taxon>Eukaryota</taxon>
        <taxon>Fungi</taxon>
        <taxon>Dikarya</taxon>
        <taxon>Ascomycota</taxon>
        <taxon>Pezizomycotina</taxon>
        <taxon>Dothideomycetes</taxon>
        <taxon>Pleosporomycetidae</taxon>
        <taxon>Pleosporales</taxon>
        <taxon>Pleosporineae</taxon>
        <taxon>Pleosporaceae</taxon>
        <taxon>Curvularia</taxon>
    </lineage>
</organism>
<feature type="region of interest" description="Disordered" evidence="1">
    <location>
        <begin position="1"/>
        <end position="22"/>
    </location>
</feature>
<dbReference type="OrthoDB" id="5426775at2759"/>
<proteinExistence type="predicted"/>
<name>A0A9P4TKH6_CURKU</name>
<evidence type="ECO:0000256" key="1">
    <source>
        <dbReference type="SAM" id="MobiDB-lite"/>
    </source>
</evidence>
<dbReference type="AlphaFoldDB" id="A0A9P4TKH6"/>
<dbReference type="Proteomes" id="UP000801428">
    <property type="component" value="Unassembled WGS sequence"/>
</dbReference>